<protein>
    <submittedName>
        <fullName evidence="1">Uncharacterized protein</fullName>
    </submittedName>
</protein>
<gene>
    <name evidence="1" type="ORF">MLD38_013439</name>
</gene>
<evidence type="ECO:0000313" key="1">
    <source>
        <dbReference type="EMBL" id="KAI4375585.1"/>
    </source>
</evidence>
<dbReference type="EMBL" id="CM042883">
    <property type="protein sequence ID" value="KAI4375585.1"/>
    <property type="molecule type" value="Genomic_DNA"/>
</dbReference>
<keyword evidence="2" id="KW-1185">Reference proteome</keyword>
<evidence type="ECO:0000313" key="2">
    <source>
        <dbReference type="Proteomes" id="UP001057402"/>
    </source>
</evidence>
<comment type="caution">
    <text evidence="1">The sequence shown here is derived from an EMBL/GenBank/DDBJ whole genome shotgun (WGS) entry which is preliminary data.</text>
</comment>
<accession>A0ACB9R9K7</accession>
<dbReference type="Proteomes" id="UP001057402">
    <property type="component" value="Chromosome 4"/>
</dbReference>
<proteinExistence type="predicted"/>
<name>A0ACB9R9K7_9MYRT</name>
<organism evidence="1 2">
    <name type="scientific">Melastoma candidum</name>
    <dbReference type="NCBI Taxonomy" id="119954"/>
    <lineage>
        <taxon>Eukaryota</taxon>
        <taxon>Viridiplantae</taxon>
        <taxon>Streptophyta</taxon>
        <taxon>Embryophyta</taxon>
        <taxon>Tracheophyta</taxon>
        <taxon>Spermatophyta</taxon>
        <taxon>Magnoliopsida</taxon>
        <taxon>eudicotyledons</taxon>
        <taxon>Gunneridae</taxon>
        <taxon>Pentapetalae</taxon>
        <taxon>rosids</taxon>
        <taxon>malvids</taxon>
        <taxon>Myrtales</taxon>
        <taxon>Melastomataceae</taxon>
        <taxon>Melastomatoideae</taxon>
        <taxon>Melastomateae</taxon>
        <taxon>Melastoma</taxon>
    </lineage>
</organism>
<reference evidence="2" key="1">
    <citation type="journal article" date="2023" name="Front. Plant Sci.">
        <title>Chromosomal-level genome assembly of Melastoma candidum provides insights into trichome evolution.</title>
        <authorList>
            <person name="Zhong Y."/>
            <person name="Wu W."/>
            <person name="Sun C."/>
            <person name="Zou P."/>
            <person name="Liu Y."/>
            <person name="Dai S."/>
            <person name="Zhou R."/>
        </authorList>
    </citation>
    <scope>NUCLEOTIDE SEQUENCE [LARGE SCALE GENOMIC DNA]</scope>
</reference>
<sequence length="681" mass="76192">MEPFPFPVFIFFLLFITVIPPSNALSFNFTTFSAAENAYLVYERCYPNPLTGDIQLTTDTDSSIGRATFARPLHLWDNSTRNLTDFSTYFSFAIDSRNRSNYGDGLAFFLAPVGSKIPDDTTRGSTLGLVHDWQVINTTMDLPSNSSMDSFLAVEFDIYQNFFDPPGTHAGVDLDSMRSVVNTSWMGDIKAGKETRVWIDYKSARHRLSIVFTGYGNDSAETVVMQNLSYVVDLRLRLPEWVTFGFSAATGNASAAHTVSAWNFSSNLDGESIIIGPASRTKRIGKGMTVGITIALGIGFVGILAMILLWWRHRRSRTSEKNEEIMLRYMGDGCPGSTGPKKFSYAELVKATENFKPESKLGEGGFGGVYKGYIKSVNIHVAVKRVSRGSKQGVKEYASEVKVISRLRHRNLVQLIGWCHDKQDELLLVYEFMANGSLDFHLYDSDSVFPWEMRYQVARGLASVLLYLHEEWEQCVLHRDIKSSNVMLDSEFNAKLGDFGLARMIDHAKRSPTTALAGTFGYMAPECARTFRATKETDVYSFGVVCLEIVSGRRPIEYREPEDPFVLVDWVYELHSGGEVIRSVDPRLCGHFDEEQVERLVTVGLWCTHPEKHRRPSAGQANQVLHFDVPVPPLPPRLHLPSFSIRNGNITESDSSSTCINTSQIYHSSSTITSTNSVTAI</sequence>